<dbReference type="OrthoDB" id="550577at2759"/>
<keyword evidence="2" id="KW-1185">Reference proteome</keyword>
<name>A0A482WDP8_ASBVE</name>
<accession>A0A482WDP8</accession>
<organism evidence="1 2">
    <name type="scientific">Asbolus verrucosus</name>
    <name type="common">Desert ironclad beetle</name>
    <dbReference type="NCBI Taxonomy" id="1661398"/>
    <lineage>
        <taxon>Eukaryota</taxon>
        <taxon>Metazoa</taxon>
        <taxon>Ecdysozoa</taxon>
        <taxon>Arthropoda</taxon>
        <taxon>Hexapoda</taxon>
        <taxon>Insecta</taxon>
        <taxon>Pterygota</taxon>
        <taxon>Neoptera</taxon>
        <taxon>Endopterygota</taxon>
        <taxon>Coleoptera</taxon>
        <taxon>Polyphaga</taxon>
        <taxon>Cucujiformia</taxon>
        <taxon>Tenebrionidae</taxon>
        <taxon>Pimeliinae</taxon>
        <taxon>Asbolus</taxon>
    </lineage>
</organism>
<feature type="non-terminal residue" evidence="1">
    <location>
        <position position="1"/>
    </location>
</feature>
<evidence type="ECO:0000313" key="1">
    <source>
        <dbReference type="EMBL" id="RZC42957.1"/>
    </source>
</evidence>
<dbReference type="SUPFAM" id="SSF51445">
    <property type="entry name" value="(Trans)glycosidases"/>
    <property type="match status" value="1"/>
</dbReference>
<dbReference type="Gene3D" id="3.20.20.80">
    <property type="entry name" value="Glycosidases"/>
    <property type="match status" value="2"/>
</dbReference>
<sequence length="128" mass="14941">IALPNKNRLWWERYQPVSYHITKRSGNEAEFTEMIMRCSKSTYTLYFFSTYFDSIYLDNDVVENKEYISLGAVIELKYSTAICKIFSGLYNLTNLVNCSSEWNFISEYQTATVFINSCSNQKNKGILT</sequence>
<dbReference type="Proteomes" id="UP000292052">
    <property type="component" value="Unassembled WGS sequence"/>
</dbReference>
<reference evidence="1 2" key="1">
    <citation type="submission" date="2017-03" db="EMBL/GenBank/DDBJ databases">
        <title>Genome of the blue death feigning beetle - Asbolus verrucosus.</title>
        <authorList>
            <person name="Rider S.D."/>
        </authorList>
    </citation>
    <scope>NUCLEOTIDE SEQUENCE [LARGE SCALE GENOMIC DNA]</scope>
    <source>
        <strain evidence="1">Butters</strain>
        <tissue evidence="1">Head and leg muscle</tissue>
    </source>
</reference>
<dbReference type="InterPro" id="IPR017853">
    <property type="entry name" value="GH"/>
</dbReference>
<protein>
    <submittedName>
        <fullName evidence="1">Uncharacterized protein</fullName>
    </submittedName>
</protein>
<comment type="caution">
    <text evidence="1">The sequence shown here is derived from an EMBL/GenBank/DDBJ whole genome shotgun (WGS) entry which is preliminary data.</text>
</comment>
<dbReference type="STRING" id="1661398.A0A482WDP8"/>
<evidence type="ECO:0000313" key="2">
    <source>
        <dbReference type="Proteomes" id="UP000292052"/>
    </source>
</evidence>
<dbReference type="AlphaFoldDB" id="A0A482WDP8"/>
<gene>
    <name evidence="1" type="ORF">BDFB_004399</name>
</gene>
<proteinExistence type="predicted"/>
<dbReference type="EMBL" id="QDEB01003279">
    <property type="protein sequence ID" value="RZC42957.1"/>
    <property type="molecule type" value="Genomic_DNA"/>
</dbReference>